<evidence type="ECO:0000313" key="1">
    <source>
        <dbReference type="EMBL" id="QFQ01507.1"/>
    </source>
</evidence>
<accession>A0A5J6Z7B3</accession>
<dbReference type="EMBL" id="CP045032">
    <property type="protein sequence ID" value="QFQ01507.1"/>
    <property type="molecule type" value="Genomic_DNA"/>
</dbReference>
<evidence type="ECO:0000313" key="2">
    <source>
        <dbReference type="Proteomes" id="UP000326711"/>
    </source>
</evidence>
<gene>
    <name evidence="1" type="ORF">CUROG_00515</name>
</gene>
<dbReference type="KEGG" id="cuo:CUROG_00515"/>
<reference evidence="2" key="1">
    <citation type="submission" date="2019-10" db="EMBL/GenBank/DDBJ databases">
        <title>Complete genome sequence of Corynebacterium urogenitalis DSM 108747, isolated from the genital tract of a cow.</title>
        <authorList>
            <person name="Ruckert C."/>
            <person name="Ballas P."/>
            <person name="Wagener K."/>
            <person name="Drillich M."/>
            <person name="Kaempfer P."/>
            <person name="Busse H.-J."/>
            <person name="Ehling-Schulz M."/>
        </authorList>
    </citation>
    <scope>NUCLEOTIDE SEQUENCE [LARGE SCALE GENOMIC DNA]</scope>
    <source>
        <strain evidence="2">LMM 1652</strain>
    </source>
</reference>
<organism evidence="1 2">
    <name type="scientific">Corynebacterium urogenitale</name>
    <dbReference type="NCBI Taxonomy" id="2487892"/>
    <lineage>
        <taxon>Bacteria</taxon>
        <taxon>Bacillati</taxon>
        <taxon>Actinomycetota</taxon>
        <taxon>Actinomycetes</taxon>
        <taxon>Mycobacteriales</taxon>
        <taxon>Corynebacteriaceae</taxon>
        <taxon>Corynebacterium</taxon>
    </lineage>
</organism>
<keyword evidence="2" id="KW-1185">Reference proteome</keyword>
<protein>
    <submittedName>
        <fullName evidence="1">Uncharacterized protein</fullName>
    </submittedName>
</protein>
<dbReference type="Proteomes" id="UP000326711">
    <property type="component" value="Chromosome"/>
</dbReference>
<dbReference type="AlphaFoldDB" id="A0A5J6Z7B3"/>
<name>A0A5J6Z7B3_9CORY</name>
<proteinExistence type="predicted"/>
<sequence>MAVLLSHQSTTTGLALKEVKTGMVSVAMTTAPNLQTNSLPLDKMLNSVAVALDMIFAWMKWTE</sequence>